<dbReference type="Pfam" id="PF22486">
    <property type="entry name" value="MATH_2"/>
    <property type="match status" value="1"/>
</dbReference>
<dbReference type="PROSITE" id="PS50144">
    <property type="entry name" value="MATH"/>
    <property type="match status" value="1"/>
</dbReference>
<dbReference type="InterPro" id="IPR045005">
    <property type="entry name" value="BPM1-6"/>
</dbReference>
<dbReference type="SUPFAM" id="SSF49599">
    <property type="entry name" value="TRAF domain-like"/>
    <property type="match status" value="1"/>
</dbReference>
<dbReference type="PANTHER" id="PTHR26379:SF441">
    <property type="entry name" value="BTB DOMAIN-CONTAINING PROTEIN"/>
    <property type="match status" value="1"/>
</dbReference>
<dbReference type="InterPro" id="IPR002083">
    <property type="entry name" value="MATH/TRAF_dom"/>
</dbReference>
<reference evidence="2 3" key="1">
    <citation type="journal article" date="2019" name="Sci. Rep.">
        <title>A high-quality genome of Eragrostis curvula grass provides insights into Poaceae evolution and supports new strategies to enhance forage quality.</title>
        <authorList>
            <person name="Carballo J."/>
            <person name="Santos B.A.C.M."/>
            <person name="Zappacosta D."/>
            <person name="Garbus I."/>
            <person name="Selva J.P."/>
            <person name="Gallo C.A."/>
            <person name="Diaz A."/>
            <person name="Albertini E."/>
            <person name="Caccamo M."/>
            <person name="Echenique V."/>
        </authorList>
    </citation>
    <scope>NUCLEOTIDE SEQUENCE [LARGE SCALE GENOMIC DNA]</scope>
    <source>
        <strain evidence="3">cv. Victoria</strain>
        <tissue evidence="2">Leaf</tissue>
    </source>
</reference>
<evidence type="ECO:0000313" key="3">
    <source>
        <dbReference type="Proteomes" id="UP000324897"/>
    </source>
</evidence>
<dbReference type="Gene3D" id="2.60.210.10">
    <property type="entry name" value="Apoptosis, Tumor Necrosis Factor Receptor Associated Protein 2, Chain A"/>
    <property type="match status" value="1"/>
</dbReference>
<gene>
    <name evidence="2" type="ORF">EJB05_08855</name>
</gene>
<dbReference type="Gramene" id="TVU42450">
    <property type="protein sequence ID" value="TVU42450"/>
    <property type="gene ID" value="EJB05_08855"/>
</dbReference>
<sequence length="146" mass="15854">MSAADKRPGTRTASTCTAAETERVTHSFKIVGNSLHKGFGVGNFVGSATFVAGGFEWRILYYPDGHSDENKDYVAAFLELRTKDTEAHHYDLQPTAAARTKLVKKSEDKAVNRRGTTGFSQSWTSTLQSSKVTSEADIVSKCISAS</sequence>
<protein>
    <recommendedName>
        <fullName evidence="1">MATH domain-containing protein</fullName>
    </recommendedName>
</protein>
<evidence type="ECO:0000259" key="1">
    <source>
        <dbReference type="PROSITE" id="PS50144"/>
    </source>
</evidence>
<organism evidence="2 3">
    <name type="scientific">Eragrostis curvula</name>
    <name type="common">weeping love grass</name>
    <dbReference type="NCBI Taxonomy" id="38414"/>
    <lineage>
        <taxon>Eukaryota</taxon>
        <taxon>Viridiplantae</taxon>
        <taxon>Streptophyta</taxon>
        <taxon>Embryophyta</taxon>
        <taxon>Tracheophyta</taxon>
        <taxon>Spermatophyta</taxon>
        <taxon>Magnoliopsida</taxon>
        <taxon>Liliopsida</taxon>
        <taxon>Poales</taxon>
        <taxon>Poaceae</taxon>
        <taxon>PACMAD clade</taxon>
        <taxon>Chloridoideae</taxon>
        <taxon>Eragrostideae</taxon>
        <taxon>Eragrostidinae</taxon>
        <taxon>Eragrostis</taxon>
    </lineage>
</organism>
<dbReference type="OrthoDB" id="597308at2759"/>
<proteinExistence type="predicted"/>
<keyword evidence="3" id="KW-1185">Reference proteome</keyword>
<dbReference type="GO" id="GO:0016567">
    <property type="term" value="P:protein ubiquitination"/>
    <property type="evidence" value="ECO:0007669"/>
    <property type="project" value="InterPro"/>
</dbReference>
<comment type="caution">
    <text evidence="2">The sequence shown here is derived from an EMBL/GenBank/DDBJ whole genome shotgun (WGS) entry which is preliminary data.</text>
</comment>
<accession>A0A5J9W552</accession>
<dbReference type="InterPro" id="IPR008974">
    <property type="entry name" value="TRAF-like"/>
</dbReference>
<dbReference type="AlphaFoldDB" id="A0A5J9W552"/>
<dbReference type="CDD" id="cd00121">
    <property type="entry name" value="MATH"/>
    <property type="match status" value="1"/>
</dbReference>
<name>A0A5J9W552_9POAL</name>
<evidence type="ECO:0000313" key="2">
    <source>
        <dbReference type="EMBL" id="TVU42450.1"/>
    </source>
</evidence>
<feature type="domain" description="MATH" evidence="1">
    <location>
        <begin position="23"/>
        <end position="146"/>
    </location>
</feature>
<feature type="non-terminal residue" evidence="2">
    <location>
        <position position="1"/>
    </location>
</feature>
<dbReference type="EMBL" id="RWGY01000005">
    <property type="protein sequence ID" value="TVU42450.1"/>
    <property type="molecule type" value="Genomic_DNA"/>
</dbReference>
<dbReference type="Proteomes" id="UP000324897">
    <property type="component" value="Unassembled WGS sequence"/>
</dbReference>
<dbReference type="PANTHER" id="PTHR26379">
    <property type="entry name" value="BTB/POZ AND MATH DOMAIN-CONTAINING PROTEIN 1"/>
    <property type="match status" value="1"/>
</dbReference>